<organism evidence="1 2">
    <name type="scientific">Nocardia jiangxiensis</name>
    <dbReference type="NCBI Taxonomy" id="282685"/>
    <lineage>
        <taxon>Bacteria</taxon>
        <taxon>Bacillati</taxon>
        <taxon>Actinomycetota</taxon>
        <taxon>Actinomycetes</taxon>
        <taxon>Mycobacteriales</taxon>
        <taxon>Nocardiaceae</taxon>
        <taxon>Nocardia</taxon>
    </lineage>
</organism>
<evidence type="ECO:0000313" key="1">
    <source>
        <dbReference type="EMBL" id="MFF3568752.1"/>
    </source>
</evidence>
<protein>
    <submittedName>
        <fullName evidence="1">Uncharacterized protein</fullName>
    </submittedName>
</protein>
<dbReference type="NCBIfam" id="NF047719">
    <property type="entry name" value="SCO6745_fam_HTH"/>
    <property type="match status" value="1"/>
</dbReference>
<dbReference type="InterPro" id="IPR054058">
    <property type="entry name" value="HTH_67"/>
</dbReference>
<name>A0ABW6RXK3_9NOCA</name>
<accession>A0ABW6RXK3</accession>
<comment type="caution">
    <text evidence="1">The sequence shown here is derived from an EMBL/GenBank/DDBJ whole genome shotgun (WGS) entry which is preliminary data.</text>
</comment>
<dbReference type="EMBL" id="JBIAQY010000004">
    <property type="protein sequence ID" value="MFF3568752.1"/>
    <property type="molecule type" value="Genomic_DNA"/>
</dbReference>
<dbReference type="RefSeq" id="WP_040823005.1">
    <property type="nucleotide sequence ID" value="NZ_JBIAQY010000004.1"/>
</dbReference>
<dbReference type="Pfam" id="PF21863">
    <property type="entry name" value="HTH_67"/>
    <property type="match status" value="1"/>
</dbReference>
<sequence length="246" mass="25811">MSTAAAVKVQIQAIGAGFMFSREAKAFGAAVGATTFLGPYTRGRGGVLGDVDADVVISAFGFFPAETIRPAWESLDLPADKAAAGYLGVCQDFGRRKLGGFDGAARLAELLAPVAAAADPAGVALFAGWRALPLAADDPARAMQLIQVLRELRGGLHLLAVRAHGLTPEQAVLIGGSPAKSGVDQARSFGWREPYEEITPELRQRWEAAEASTDELIAPAFAVLDETQGAELAELLTTAYGLVYNR</sequence>
<dbReference type="Proteomes" id="UP001601992">
    <property type="component" value="Unassembled WGS sequence"/>
</dbReference>
<evidence type="ECO:0000313" key="2">
    <source>
        <dbReference type="Proteomes" id="UP001601992"/>
    </source>
</evidence>
<keyword evidence="2" id="KW-1185">Reference proteome</keyword>
<reference evidence="1 2" key="1">
    <citation type="submission" date="2024-10" db="EMBL/GenBank/DDBJ databases">
        <title>The Natural Products Discovery Center: Release of the First 8490 Sequenced Strains for Exploring Actinobacteria Biosynthetic Diversity.</title>
        <authorList>
            <person name="Kalkreuter E."/>
            <person name="Kautsar S.A."/>
            <person name="Yang D."/>
            <person name="Bader C.D."/>
            <person name="Teijaro C.N."/>
            <person name="Fluegel L."/>
            <person name="Davis C.M."/>
            <person name="Simpson J.R."/>
            <person name="Lauterbach L."/>
            <person name="Steele A.D."/>
            <person name="Gui C."/>
            <person name="Meng S."/>
            <person name="Li G."/>
            <person name="Viehrig K."/>
            <person name="Ye F."/>
            <person name="Su P."/>
            <person name="Kiefer A.F."/>
            <person name="Nichols A."/>
            <person name="Cepeda A.J."/>
            <person name="Yan W."/>
            <person name="Fan B."/>
            <person name="Jiang Y."/>
            <person name="Adhikari A."/>
            <person name="Zheng C.-J."/>
            <person name="Schuster L."/>
            <person name="Cowan T.M."/>
            <person name="Smanski M.J."/>
            <person name="Chevrette M.G."/>
            <person name="De Carvalho L.P.S."/>
            <person name="Shen B."/>
        </authorList>
    </citation>
    <scope>NUCLEOTIDE SEQUENCE [LARGE SCALE GENOMIC DNA]</scope>
    <source>
        <strain evidence="1 2">NPDC002593</strain>
    </source>
</reference>
<gene>
    <name evidence="1" type="ORF">ACFYXQ_13360</name>
</gene>
<proteinExistence type="predicted"/>